<organism evidence="11 12">
    <name type="scientific">Mycena chlorophos</name>
    <name type="common">Agaric fungus</name>
    <name type="synonym">Agaricus chlorophos</name>
    <dbReference type="NCBI Taxonomy" id="658473"/>
    <lineage>
        <taxon>Eukaryota</taxon>
        <taxon>Fungi</taxon>
        <taxon>Dikarya</taxon>
        <taxon>Basidiomycota</taxon>
        <taxon>Agaricomycotina</taxon>
        <taxon>Agaricomycetes</taxon>
        <taxon>Agaricomycetidae</taxon>
        <taxon>Agaricales</taxon>
        <taxon>Marasmiineae</taxon>
        <taxon>Mycenaceae</taxon>
        <taxon>Mycena</taxon>
    </lineage>
</organism>
<feature type="signal peptide" evidence="8">
    <location>
        <begin position="1"/>
        <end position="17"/>
    </location>
</feature>
<proteinExistence type="inferred from homology"/>
<dbReference type="InterPro" id="IPR034193">
    <property type="entry name" value="PCSK9_ProteinaseK-like"/>
</dbReference>
<dbReference type="PROSITE" id="PS51892">
    <property type="entry name" value="SUBTILASE"/>
    <property type="match status" value="1"/>
</dbReference>
<evidence type="ECO:0000313" key="11">
    <source>
        <dbReference type="EMBL" id="GAT47912.1"/>
    </source>
</evidence>
<dbReference type="InterPro" id="IPR023828">
    <property type="entry name" value="Peptidase_S8_Ser-AS"/>
</dbReference>
<evidence type="ECO:0000259" key="10">
    <source>
        <dbReference type="Pfam" id="PF05922"/>
    </source>
</evidence>
<keyword evidence="2 5" id="KW-0645">Protease</keyword>
<dbReference type="PROSITE" id="PS00136">
    <property type="entry name" value="SUBTILASE_ASP"/>
    <property type="match status" value="1"/>
</dbReference>
<evidence type="ECO:0000313" key="12">
    <source>
        <dbReference type="Proteomes" id="UP000815677"/>
    </source>
</evidence>
<feature type="active site" description="Charge relay system" evidence="5">
    <location>
        <position position="202"/>
    </location>
</feature>
<feature type="compositionally biased region" description="Pro residues" evidence="7">
    <location>
        <begin position="941"/>
        <end position="953"/>
    </location>
</feature>
<dbReference type="EMBL" id="DF844078">
    <property type="protein sequence ID" value="GAT47912.1"/>
    <property type="molecule type" value="Genomic_DNA"/>
</dbReference>
<evidence type="ECO:0000256" key="8">
    <source>
        <dbReference type="SAM" id="SignalP"/>
    </source>
</evidence>
<dbReference type="InterPro" id="IPR023827">
    <property type="entry name" value="Peptidase_S8_Asp-AS"/>
</dbReference>
<feature type="compositionally biased region" description="Basic and acidic residues" evidence="7">
    <location>
        <begin position="640"/>
        <end position="650"/>
    </location>
</feature>
<keyword evidence="12" id="KW-1185">Reference proteome</keyword>
<comment type="similarity">
    <text evidence="1 5 6">Belongs to the peptidase S8 family.</text>
</comment>
<dbReference type="Proteomes" id="UP000815677">
    <property type="component" value="Unassembled WGS sequence"/>
</dbReference>
<dbReference type="PANTHER" id="PTHR43806:SF11">
    <property type="entry name" value="CEREVISIN-RELATED"/>
    <property type="match status" value="1"/>
</dbReference>
<feature type="compositionally biased region" description="Polar residues" evidence="7">
    <location>
        <begin position="961"/>
        <end position="970"/>
    </location>
</feature>
<name>A0ABQ0L9T2_MYCCL</name>
<reference evidence="11" key="1">
    <citation type="submission" date="2014-09" db="EMBL/GenBank/DDBJ databases">
        <title>Genome sequence of the luminous mushroom Mycena chlorophos for searching fungal bioluminescence genes.</title>
        <authorList>
            <person name="Tanaka Y."/>
            <person name="Kasuga D."/>
            <person name="Oba Y."/>
            <person name="Hase S."/>
            <person name="Sato K."/>
            <person name="Oba Y."/>
            <person name="Sakakibara Y."/>
        </authorList>
    </citation>
    <scope>NUCLEOTIDE SEQUENCE</scope>
</reference>
<evidence type="ECO:0000256" key="2">
    <source>
        <dbReference type="ARBA" id="ARBA00022670"/>
    </source>
</evidence>
<dbReference type="CDD" id="cd04077">
    <property type="entry name" value="Peptidases_S8_PCSK9_ProteinaseK_like"/>
    <property type="match status" value="1"/>
</dbReference>
<feature type="compositionally biased region" description="Low complexity" evidence="7">
    <location>
        <begin position="738"/>
        <end position="754"/>
    </location>
</feature>
<evidence type="ECO:0000256" key="1">
    <source>
        <dbReference type="ARBA" id="ARBA00011073"/>
    </source>
</evidence>
<evidence type="ECO:0000256" key="6">
    <source>
        <dbReference type="RuleBase" id="RU003355"/>
    </source>
</evidence>
<dbReference type="InterPro" id="IPR050131">
    <property type="entry name" value="Peptidase_S8_subtilisin-like"/>
</dbReference>
<feature type="region of interest" description="Disordered" evidence="7">
    <location>
        <begin position="640"/>
        <end position="661"/>
    </location>
</feature>
<feature type="compositionally biased region" description="Pro residues" evidence="7">
    <location>
        <begin position="992"/>
        <end position="1003"/>
    </location>
</feature>
<dbReference type="InterPro" id="IPR000209">
    <property type="entry name" value="Peptidase_S8/S53_dom"/>
</dbReference>
<keyword evidence="4 5" id="KW-0720">Serine protease</keyword>
<sequence>MAPVFLSLLSFVALVVATPLHTSNAAPTERFPVVAPLAENQRFGFANNNSYIVVLKADTPVSVMQNHFNLLQSIHEAAPLTDDSFAISHVYTHTNGYAGRFSAFAVDQLRSLPEVDFIERDQVVRIQDSQLGAPWGLARVSHRDHLTLGTFKKYLYDPAGGAGVDVYIIDTGINIQHEEFQGRASWGSTIPKNDDDLDANGHGTHCAGTVASRKYGVAKAANVIAVKVLGSNGSGSMSDVIGGVEFATMAALQKKAQAEAEVKATGKTAHKGSVANMSLGGGKSDALDRAVNAAVDKGLHFAVAAGNDNRDACNYSPAAAEKAITVGASTLTDERAYFSNHGKCVDVFAPGLQILSTWIGSTTATNTISGTSMASPHTAGMLAYLLSLYPSKSFDPKVESEGLVESASMFQRPMTIALSSMAYVYGFAALPNWISQLLPSPVVEDAVAPIPTLSPVQLKRALLQLSTKGALSDLPAETVNLTIHTIEGVTCDSANGGRQDNSDDQGTLALVQVATSPASVMHGRARRSSAAGTRPALPPPSAPLPSAPVPPVPSVPDSPEMLRELDDPPPPSMLNTTSSSFLSPDPRPEPRIPSSRRALTRALELAREAVQLDSTNEEPEAAVIAYARSVALLSEVMERVRRGEDSTERRRNGRPRSAVAQEEEVRRLQNIHDTYADRMNILSIIYNLPAVPYSVTHEYTLMATETAATQPTAVLSPITPMETAQDLFGFDTEQSSAHPYAAAAAEAPSPQEEAPAPRRRPRKSSAAALAPPQPPPPAALPPAPVDTNHLSINQSSAHRRSNSGSRLAALDEEARAEPQTYSPQVPSPSPRLPITITPRPRGSSTAAPTVAAPIPIAIINGTTASGTIHQRRSTKSSTPASERSSSPAESTASVNSIPVPKSATSSLPGSTTNVVITGRTRSASQPGRRPSMVNGRISPPNNDPLPPLPPPSVPRKASFPSKLNPNNPLVVQTDLVPSTLGPPTFGQNPSTPTSPLPPAPPTDPLRKPYHLMNQLRGTMTSPSGGYLTRRLHVPLQVWSQGGAKLANVAEKVRVVDILCSALEELQTSSSEHFGAGNVSSGLALGIGSIGRKEGEAWIRQLEEFLNVCDGVVASFGKKLGVGEGFVVKKTTWSDKLTRRFDKLTNGKNLDSPQNYVAGLVRLFDQAQLLDEHSKAITAQPIAPAYAALPPDIRSASDNKLKRASQFFATVVLTFVIRDLSLLLDKYAKNCEKWLAE</sequence>
<feature type="region of interest" description="Disordered" evidence="7">
    <location>
        <begin position="738"/>
        <end position="849"/>
    </location>
</feature>
<dbReference type="InterPro" id="IPR010259">
    <property type="entry name" value="S8pro/Inhibitor_I9"/>
</dbReference>
<evidence type="ECO:0000256" key="5">
    <source>
        <dbReference type="PROSITE-ProRule" id="PRU01240"/>
    </source>
</evidence>
<dbReference type="PROSITE" id="PS00137">
    <property type="entry name" value="SUBTILASE_HIS"/>
    <property type="match status" value="1"/>
</dbReference>
<feature type="region of interest" description="Disordered" evidence="7">
    <location>
        <begin position="518"/>
        <end position="595"/>
    </location>
</feature>
<dbReference type="InterPro" id="IPR022398">
    <property type="entry name" value="Peptidase_S8_His-AS"/>
</dbReference>
<accession>A0ABQ0L9T2</accession>
<dbReference type="SUPFAM" id="SSF52743">
    <property type="entry name" value="Subtilisin-like"/>
    <property type="match status" value="1"/>
</dbReference>
<feature type="compositionally biased region" description="Polar residues" evidence="7">
    <location>
        <begin position="902"/>
        <end position="925"/>
    </location>
</feature>
<feature type="active site" description="Charge relay system" evidence="5">
    <location>
        <position position="170"/>
    </location>
</feature>
<dbReference type="InterPro" id="IPR015500">
    <property type="entry name" value="Peptidase_S8_subtilisin-rel"/>
</dbReference>
<dbReference type="SUPFAM" id="SSF54897">
    <property type="entry name" value="Protease propeptides/inhibitors"/>
    <property type="match status" value="1"/>
</dbReference>
<evidence type="ECO:0000256" key="7">
    <source>
        <dbReference type="SAM" id="MobiDB-lite"/>
    </source>
</evidence>
<feature type="chain" id="PRO_5045117960" description="Subtilisin-like protein" evidence="8">
    <location>
        <begin position="18"/>
        <end position="1236"/>
    </location>
</feature>
<dbReference type="Pfam" id="PF00082">
    <property type="entry name" value="Peptidase_S8"/>
    <property type="match status" value="1"/>
</dbReference>
<feature type="domain" description="Peptidase S8/S53" evidence="9">
    <location>
        <begin position="161"/>
        <end position="407"/>
    </location>
</feature>
<dbReference type="InterPro" id="IPR037045">
    <property type="entry name" value="S8pro/Inhibitor_I9_sf"/>
</dbReference>
<evidence type="ECO:0000256" key="3">
    <source>
        <dbReference type="ARBA" id="ARBA00022801"/>
    </source>
</evidence>
<evidence type="ECO:0008006" key="13">
    <source>
        <dbReference type="Google" id="ProtNLM"/>
    </source>
</evidence>
<feature type="compositionally biased region" description="Pro residues" evidence="7">
    <location>
        <begin position="771"/>
        <end position="784"/>
    </location>
</feature>
<feature type="compositionally biased region" description="Polar residues" evidence="7">
    <location>
        <begin position="573"/>
        <end position="582"/>
    </location>
</feature>
<dbReference type="InterPro" id="IPR036852">
    <property type="entry name" value="Peptidase_S8/S53_dom_sf"/>
</dbReference>
<feature type="compositionally biased region" description="Low complexity" evidence="7">
    <location>
        <begin position="832"/>
        <end position="849"/>
    </location>
</feature>
<dbReference type="PROSITE" id="PS00138">
    <property type="entry name" value="SUBTILASE_SER"/>
    <property type="match status" value="1"/>
</dbReference>
<dbReference type="Gene3D" id="3.30.70.80">
    <property type="entry name" value="Peptidase S8 propeptide/proteinase inhibitor I9"/>
    <property type="match status" value="1"/>
</dbReference>
<protein>
    <recommendedName>
        <fullName evidence="13">Subtilisin-like protein</fullName>
    </recommendedName>
</protein>
<gene>
    <name evidence="11" type="ORF">MCHLO_05353</name>
</gene>
<evidence type="ECO:0000259" key="9">
    <source>
        <dbReference type="Pfam" id="PF00082"/>
    </source>
</evidence>
<evidence type="ECO:0000256" key="4">
    <source>
        <dbReference type="ARBA" id="ARBA00022825"/>
    </source>
</evidence>
<dbReference type="PANTHER" id="PTHR43806">
    <property type="entry name" value="PEPTIDASE S8"/>
    <property type="match status" value="1"/>
</dbReference>
<feature type="domain" description="Inhibitor I9" evidence="10">
    <location>
        <begin position="50"/>
        <end position="126"/>
    </location>
</feature>
<keyword evidence="3 5" id="KW-0378">Hydrolase</keyword>
<keyword evidence="8" id="KW-0732">Signal</keyword>
<feature type="region of interest" description="Disordered" evidence="7">
    <location>
        <begin position="862"/>
        <end position="1008"/>
    </location>
</feature>
<feature type="compositionally biased region" description="Low complexity" evidence="7">
    <location>
        <begin position="875"/>
        <end position="893"/>
    </location>
</feature>
<dbReference type="Gene3D" id="3.40.50.200">
    <property type="entry name" value="Peptidase S8/S53 domain"/>
    <property type="match status" value="1"/>
</dbReference>
<dbReference type="PRINTS" id="PR00723">
    <property type="entry name" value="SUBTILISIN"/>
</dbReference>
<feature type="compositionally biased region" description="Pro residues" evidence="7">
    <location>
        <begin position="536"/>
        <end position="556"/>
    </location>
</feature>
<feature type="active site" description="Charge relay system" evidence="5">
    <location>
        <position position="372"/>
    </location>
</feature>
<dbReference type="Pfam" id="PF05922">
    <property type="entry name" value="Inhibitor_I9"/>
    <property type="match status" value="1"/>
</dbReference>